<comment type="caution">
    <text evidence="2">The sequence shown here is derived from an EMBL/GenBank/DDBJ whole genome shotgun (WGS) entry which is preliminary data.</text>
</comment>
<dbReference type="Proteomes" id="UP001152649">
    <property type="component" value="Unassembled WGS sequence"/>
</dbReference>
<organism evidence="2 3">
    <name type="scientific">Penicillium salamii</name>
    <dbReference type="NCBI Taxonomy" id="1612424"/>
    <lineage>
        <taxon>Eukaryota</taxon>
        <taxon>Fungi</taxon>
        <taxon>Dikarya</taxon>
        <taxon>Ascomycota</taxon>
        <taxon>Pezizomycotina</taxon>
        <taxon>Eurotiomycetes</taxon>
        <taxon>Eurotiomycetidae</taxon>
        <taxon>Eurotiales</taxon>
        <taxon>Aspergillaceae</taxon>
        <taxon>Penicillium</taxon>
    </lineage>
</organism>
<keyword evidence="3" id="KW-1185">Reference proteome</keyword>
<feature type="compositionally biased region" description="Basic and acidic residues" evidence="1">
    <location>
        <begin position="1"/>
        <end position="20"/>
    </location>
</feature>
<protein>
    <submittedName>
        <fullName evidence="2">Uncharacterized protein</fullName>
    </submittedName>
</protein>
<evidence type="ECO:0000313" key="3">
    <source>
        <dbReference type="Proteomes" id="UP001152649"/>
    </source>
</evidence>
<feature type="compositionally biased region" description="Polar residues" evidence="1">
    <location>
        <begin position="22"/>
        <end position="40"/>
    </location>
</feature>
<evidence type="ECO:0000313" key="2">
    <source>
        <dbReference type="EMBL" id="CAG8426996.1"/>
    </source>
</evidence>
<gene>
    <name evidence="2" type="ORF">PSALAMII_LOCUS10542</name>
</gene>
<sequence>MQTGRKEPGNRPSSADHADSGRTCSDSSSDQEHVVSSQVRNKGLPGHDEATILLSDVSTWSRHDFWSECVSLSPENDVEVEWKAAKEHGHTLYVALLEPRLSLPSHRSYPPTFHSCLVSRAYASKATLVYGAHGRKQGSSRLSISVPVEICAT</sequence>
<dbReference type="AlphaFoldDB" id="A0A9W4JYE2"/>
<reference evidence="2" key="1">
    <citation type="submission" date="2021-07" db="EMBL/GenBank/DDBJ databases">
        <authorList>
            <person name="Branca A.L. A."/>
        </authorList>
    </citation>
    <scope>NUCLEOTIDE SEQUENCE</scope>
</reference>
<dbReference type="EMBL" id="CAJVPG010000453">
    <property type="protein sequence ID" value="CAG8426996.1"/>
    <property type="molecule type" value="Genomic_DNA"/>
</dbReference>
<proteinExistence type="predicted"/>
<accession>A0A9W4JYE2</accession>
<name>A0A9W4JYE2_9EURO</name>
<dbReference type="OrthoDB" id="268521at2759"/>
<evidence type="ECO:0000256" key="1">
    <source>
        <dbReference type="SAM" id="MobiDB-lite"/>
    </source>
</evidence>
<feature type="region of interest" description="Disordered" evidence="1">
    <location>
        <begin position="1"/>
        <end position="46"/>
    </location>
</feature>